<evidence type="ECO:0000259" key="6">
    <source>
        <dbReference type="PROSITE" id="PS50850"/>
    </source>
</evidence>
<evidence type="ECO:0000313" key="8">
    <source>
        <dbReference type="Proteomes" id="UP001596547"/>
    </source>
</evidence>
<dbReference type="InterPro" id="IPR001807">
    <property type="entry name" value="ClC"/>
</dbReference>
<feature type="transmembrane region" description="Helical" evidence="5">
    <location>
        <begin position="217"/>
        <end position="242"/>
    </location>
</feature>
<dbReference type="Pfam" id="PF07690">
    <property type="entry name" value="MFS_1"/>
    <property type="match status" value="1"/>
</dbReference>
<dbReference type="PRINTS" id="PR00762">
    <property type="entry name" value="CLCHANNEL"/>
</dbReference>
<dbReference type="InterPro" id="IPR020846">
    <property type="entry name" value="MFS_dom"/>
</dbReference>
<dbReference type="InterPro" id="IPR036259">
    <property type="entry name" value="MFS_trans_sf"/>
</dbReference>
<feature type="transmembrane region" description="Helical" evidence="5">
    <location>
        <begin position="338"/>
        <end position="357"/>
    </location>
</feature>
<feature type="transmembrane region" description="Helical" evidence="5">
    <location>
        <begin position="146"/>
        <end position="165"/>
    </location>
</feature>
<feature type="transmembrane region" description="Helical" evidence="5">
    <location>
        <begin position="363"/>
        <end position="389"/>
    </location>
</feature>
<dbReference type="PROSITE" id="PS00216">
    <property type="entry name" value="SUGAR_TRANSPORT_1"/>
    <property type="match status" value="1"/>
</dbReference>
<dbReference type="AlphaFoldDB" id="A0ABD6A9D6"/>
<feature type="transmembrane region" description="Helical" evidence="5">
    <location>
        <begin position="305"/>
        <end position="326"/>
    </location>
</feature>
<dbReference type="Proteomes" id="UP001596547">
    <property type="component" value="Unassembled WGS sequence"/>
</dbReference>
<dbReference type="SUPFAM" id="SSF103473">
    <property type="entry name" value="MFS general substrate transporter"/>
    <property type="match status" value="1"/>
</dbReference>
<keyword evidence="2 5" id="KW-0812">Transmembrane</keyword>
<dbReference type="RefSeq" id="WP_276303948.1">
    <property type="nucleotide sequence ID" value="NZ_CP119992.1"/>
</dbReference>
<dbReference type="PROSITE" id="PS50850">
    <property type="entry name" value="MFS"/>
    <property type="match status" value="1"/>
</dbReference>
<evidence type="ECO:0000256" key="2">
    <source>
        <dbReference type="ARBA" id="ARBA00022692"/>
    </source>
</evidence>
<comment type="caution">
    <text evidence="7">The sequence shown here is derived from an EMBL/GenBank/DDBJ whole genome shotgun (WGS) entry which is preliminary data.</text>
</comment>
<evidence type="ECO:0000256" key="4">
    <source>
        <dbReference type="ARBA" id="ARBA00023136"/>
    </source>
</evidence>
<feature type="transmembrane region" description="Helical" evidence="5">
    <location>
        <begin position="54"/>
        <end position="74"/>
    </location>
</feature>
<protein>
    <submittedName>
        <fullName evidence="7">MFS transporter</fullName>
    </submittedName>
</protein>
<dbReference type="InterPro" id="IPR005829">
    <property type="entry name" value="Sugar_transporter_CS"/>
</dbReference>
<feature type="transmembrane region" description="Helical" evidence="5">
    <location>
        <begin position="280"/>
        <end position="299"/>
    </location>
</feature>
<dbReference type="PANTHER" id="PTHR23521">
    <property type="entry name" value="TRANSPORTER MFS SUPERFAMILY"/>
    <property type="match status" value="1"/>
</dbReference>
<feature type="transmembrane region" description="Helical" evidence="5">
    <location>
        <begin position="171"/>
        <end position="191"/>
    </location>
</feature>
<feature type="transmembrane region" description="Helical" evidence="5">
    <location>
        <begin position="81"/>
        <end position="104"/>
    </location>
</feature>
<evidence type="ECO:0000256" key="5">
    <source>
        <dbReference type="SAM" id="Phobius"/>
    </source>
</evidence>
<name>A0ABD6A9D6_9EURY</name>
<evidence type="ECO:0000313" key="7">
    <source>
        <dbReference type="EMBL" id="MFC7316790.1"/>
    </source>
</evidence>
<comment type="subcellular location">
    <subcellularLocation>
        <location evidence="1">Membrane</location>
        <topology evidence="1">Multi-pass membrane protein</topology>
    </subcellularLocation>
</comment>
<dbReference type="GO" id="GO:0016020">
    <property type="term" value="C:membrane"/>
    <property type="evidence" value="ECO:0007669"/>
    <property type="project" value="UniProtKB-SubCell"/>
</dbReference>
<keyword evidence="3 5" id="KW-1133">Transmembrane helix</keyword>
<accession>A0ABD6A9D6</accession>
<proteinExistence type="predicted"/>
<dbReference type="GeneID" id="79316558"/>
<dbReference type="InterPro" id="IPR011701">
    <property type="entry name" value="MFS"/>
</dbReference>
<evidence type="ECO:0000256" key="3">
    <source>
        <dbReference type="ARBA" id="ARBA00022989"/>
    </source>
</evidence>
<keyword evidence="4 5" id="KW-0472">Membrane</keyword>
<dbReference type="EMBL" id="JBHTBF010000002">
    <property type="protein sequence ID" value="MFC7316790.1"/>
    <property type="molecule type" value="Genomic_DNA"/>
</dbReference>
<dbReference type="PANTHER" id="PTHR23521:SF2">
    <property type="entry name" value="TRANSPORTER MFS SUPERFAMILY"/>
    <property type="match status" value="1"/>
</dbReference>
<feature type="transmembrane region" description="Helical" evidence="5">
    <location>
        <begin position="248"/>
        <end position="268"/>
    </location>
</feature>
<evidence type="ECO:0000256" key="1">
    <source>
        <dbReference type="ARBA" id="ARBA00004141"/>
    </source>
</evidence>
<feature type="domain" description="Major facilitator superfamily (MFS) profile" evidence="6">
    <location>
        <begin position="214"/>
        <end position="411"/>
    </location>
</feature>
<organism evidence="7 8">
    <name type="scientific">Halomarina halobia</name>
    <dbReference type="NCBI Taxonomy" id="3033386"/>
    <lineage>
        <taxon>Archaea</taxon>
        <taxon>Methanobacteriati</taxon>
        <taxon>Methanobacteriota</taxon>
        <taxon>Stenosarchaea group</taxon>
        <taxon>Halobacteria</taxon>
        <taxon>Halobacteriales</taxon>
        <taxon>Natronomonadaceae</taxon>
        <taxon>Halomarina</taxon>
    </lineage>
</organism>
<sequence length="411" mass="41673">MTVRRTRTVLAATVFAVLFAQVLLYPGITDLVALWADAPASESLAETGLDAGKWFLAAEFAGFVLFAGAWGALSDALGRRVPLITAGALGGALGYAALAGLAFADASFGTVLLVRFAQGALTIGAFSLSMTMLMDLGGGHGRNMGAAGIAIGLGTALGAPVGGRLADLDPLAPVVAASALLVVPGLLVLLVGDRAPAGREGVGAAFVRLRSRPALSLPYAFGFIDRLTAGFFALVGTVYFRAAFDLDATATGLLLGAFFAPFALLQYPMGVVSDRIGRKIPIALGSTLYGIVVVAVVLAPDVSLVALLLVLTGVTGAFMSPATMALVTDLAGERERGVAMGGYNVVGSLGFLVGIVGGGTLAAAFGFTVAFVVVGLAEIALAVAALPALSRVDPERVRVFDRGEKSERESA</sequence>
<keyword evidence="8" id="KW-1185">Reference proteome</keyword>
<reference evidence="7 8" key="1">
    <citation type="journal article" date="2019" name="Int. J. Syst. Evol. Microbiol.">
        <title>The Global Catalogue of Microorganisms (GCM) 10K type strain sequencing project: providing services to taxonomists for standard genome sequencing and annotation.</title>
        <authorList>
            <consortium name="The Broad Institute Genomics Platform"/>
            <consortium name="The Broad Institute Genome Sequencing Center for Infectious Disease"/>
            <person name="Wu L."/>
            <person name="Ma J."/>
        </authorList>
    </citation>
    <scope>NUCLEOTIDE SEQUENCE [LARGE SCALE GENOMIC DNA]</scope>
    <source>
        <strain evidence="7 8">PSR21</strain>
    </source>
</reference>
<feature type="transmembrane region" description="Helical" evidence="5">
    <location>
        <begin position="116"/>
        <end position="134"/>
    </location>
</feature>
<dbReference type="Gene3D" id="1.20.1250.20">
    <property type="entry name" value="MFS general substrate transporter like domains"/>
    <property type="match status" value="2"/>
</dbReference>
<gene>
    <name evidence="7" type="ORF">ACFQPE_08290</name>
</gene>